<name>A0ABU8RFT3_9ACTN</name>
<evidence type="ECO:0000313" key="4">
    <source>
        <dbReference type="Proteomes" id="UP001387100"/>
    </source>
</evidence>
<dbReference type="RefSeq" id="WP_339573274.1">
    <property type="nucleotide sequence ID" value="NZ_JBBIAA010000001.1"/>
</dbReference>
<accession>A0ABU8RFT3</accession>
<gene>
    <name evidence="3" type="ORF">WDZ17_01060</name>
</gene>
<organism evidence="3 4">
    <name type="scientific">Pseudokineococcus basanitobsidens</name>
    <dbReference type="NCBI Taxonomy" id="1926649"/>
    <lineage>
        <taxon>Bacteria</taxon>
        <taxon>Bacillati</taxon>
        <taxon>Actinomycetota</taxon>
        <taxon>Actinomycetes</taxon>
        <taxon>Kineosporiales</taxon>
        <taxon>Kineosporiaceae</taxon>
        <taxon>Pseudokineococcus</taxon>
    </lineage>
</organism>
<keyword evidence="2" id="KW-1133">Transmembrane helix</keyword>
<evidence type="ECO:0008006" key="5">
    <source>
        <dbReference type="Google" id="ProtNLM"/>
    </source>
</evidence>
<sequence length="236" mass="24205">MATTEVPTDEHVPPAPGRPRTARPWRRRAVVAGGVVALVVVGAGARLLVAQPLVADDGMTRVVVVDEAPASPGDFPDDVDLDRVTEVTTVYGTEYHVPVEDGSFLDVVVSVANDGPLPVTLTDVGTPLAAAPGPLGVLDGVDVAVPVDPTQAAWRSLGDGVVVEPGRSLPVRLVGRVATACGRPGAPPPYEAGSSAGTDQLLDLRYEVLGVPRRSSPTASWTLSLDGPFGCADAVS</sequence>
<keyword evidence="4" id="KW-1185">Reference proteome</keyword>
<proteinExistence type="predicted"/>
<dbReference type="Proteomes" id="UP001387100">
    <property type="component" value="Unassembled WGS sequence"/>
</dbReference>
<feature type="transmembrane region" description="Helical" evidence="2">
    <location>
        <begin position="29"/>
        <end position="49"/>
    </location>
</feature>
<evidence type="ECO:0000313" key="3">
    <source>
        <dbReference type="EMBL" id="MEJ5943883.1"/>
    </source>
</evidence>
<evidence type="ECO:0000256" key="1">
    <source>
        <dbReference type="SAM" id="MobiDB-lite"/>
    </source>
</evidence>
<keyword evidence="2" id="KW-0472">Membrane</keyword>
<reference evidence="3 4" key="1">
    <citation type="journal article" date="2017" name="Int. J. Syst. Evol. Microbiol.">
        <title>Pseudokineococcus basanitobsidens sp. nov., isolated from volcanic rock.</title>
        <authorList>
            <person name="Lee D.W."/>
            <person name="Park M.Y."/>
            <person name="Kim J.J."/>
            <person name="Kim B.S."/>
        </authorList>
    </citation>
    <scope>NUCLEOTIDE SEQUENCE [LARGE SCALE GENOMIC DNA]</scope>
    <source>
        <strain evidence="3 4">DSM 103726</strain>
    </source>
</reference>
<feature type="region of interest" description="Disordered" evidence="1">
    <location>
        <begin position="1"/>
        <end position="23"/>
    </location>
</feature>
<evidence type="ECO:0000256" key="2">
    <source>
        <dbReference type="SAM" id="Phobius"/>
    </source>
</evidence>
<dbReference type="EMBL" id="JBBIAA010000001">
    <property type="protein sequence ID" value="MEJ5943883.1"/>
    <property type="molecule type" value="Genomic_DNA"/>
</dbReference>
<keyword evidence="2" id="KW-0812">Transmembrane</keyword>
<protein>
    <recommendedName>
        <fullName evidence="5">DUF4352 domain-containing protein</fullName>
    </recommendedName>
</protein>
<comment type="caution">
    <text evidence="3">The sequence shown here is derived from an EMBL/GenBank/DDBJ whole genome shotgun (WGS) entry which is preliminary data.</text>
</comment>